<sequence>MEKGVDAGWSVRQIAVVLGRSASTVSRETRLEQVGGVE</sequence>
<evidence type="ECO:0000313" key="3">
    <source>
        <dbReference type="Proteomes" id="UP000219994"/>
    </source>
</evidence>
<protein>
    <recommendedName>
        <fullName evidence="1">Transposase IS30-like HTH domain-containing protein</fullName>
    </recommendedName>
</protein>
<reference evidence="3" key="1">
    <citation type="submission" date="2017-03" db="EMBL/GenBank/DDBJ databases">
        <authorList>
            <person name="Lund M.B."/>
        </authorList>
    </citation>
    <scope>NUCLEOTIDE SEQUENCE [LARGE SCALE GENOMIC DNA]</scope>
</reference>
<dbReference type="Proteomes" id="UP000219994">
    <property type="component" value="Unassembled WGS sequence"/>
</dbReference>
<accession>A0A2A6FTD5</accession>
<gene>
    <name evidence="2" type="ORF">B5766_02145</name>
</gene>
<evidence type="ECO:0000259" key="1">
    <source>
        <dbReference type="Pfam" id="PF13936"/>
    </source>
</evidence>
<dbReference type="Pfam" id="PF13936">
    <property type="entry name" value="HTH_38"/>
    <property type="match status" value="1"/>
</dbReference>
<feature type="domain" description="Transposase IS30-like HTH" evidence="1">
    <location>
        <begin position="2"/>
        <end position="28"/>
    </location>
</feature>
<dbReference type="InterPro" id="IPR025246">
    <property type="entry name" value="IS30-like_HTH"/>
</dbReference>
<comment type="caution">
    <text evidence="2">The sequence shown here is derived from an EMBL/GenBank/DDBJ whole genome shotgun (WGS) entry which is preliminary data.</text>
</comment>
<proteinExistence type="predicted"/>
<dbReference type="EMBL" id="NAEP01000023">
    <property type="protein sequence ID" value="PDQ35969.1"/>
    <property type="molecule type" value="Genomic_DNA"/>
</dbReference>
<evidence type="ECO:0000313" key="2">
    <source>
        <dbReference type="EMBL" id="PDQ35969.1"/>
    </source>
</evidence>
<name>A0A2A6FTD5_9MICO</name>
<dbReference type="AlphaFoldDB" id="A0A2A6FTD5"/>
<organism evidence="2 3">
    <name type="scientific">Candidatus Lumbricidiphila eiseniae</name>
    <dbReference type="NCBI Taxonomy" id="1969409"/>
    <lineage>
        <taxon>Bacteria</taxon>
        <taxon>Bacillati</taxon>
        <taxon>Actinomycetota</taxon>
        <taxon>Actinomycetes</taxon>
        <taxon>Micrococcales</taxon>
        <taxon>Microbacteriaceae</taxon>
        <taxon>Candidatus Lumbricidiphila</taxon>
    </lineage>
</organism>